<keyword evidence="11" id="KW-0238">DNA-binding</keyword>
<evidence type="ECO:0000256" key="4">
    <source>
        <dbReference type="ARBA" id="ARBA00022722"/>
    </source>
</evidence>
<feature type="compositionally biased region" description="Polar residues" evidence="14">
    <location>
        <begin position="488"/>
        <end position="498"/>
    </location>
</feature>
<dbReference type="GO" id="GO:0035312">
    <property type="term" value="F:5'-3' DNA exonuclease activity"/>
    <property type="evidence" value="ECO:0007669"/>
    <property type="project" value="InterPro"/>
</dbReference>
<dbReference type="InterPro" id="IPR044752">
    <property type="entry name" value="PIN-like_EXO1"/>
</dbReference>
<dbReference type="SUPFAM" id="SSF47807">
    <property type="entry name" value="5' to 3' exonuclease, C-terminal subdomain"/>
    <property type="match status" value="1"/>
</dbReference>
<evidence type="ECO:0000256" key="8">
    <source>
        <dbReference type="ARBA" id="ARBA00022839"/>
    </source>
</evidence>
<feature type="region of interest" description="Disordered" evidence="14">
    <location>
        <begin position="386"/>
        <end position="510"/>
    </location>
</feature>
<name>A0A1R3RQG5_ASPC5</name>
<proteinExistence type="inferred from homology"/>
<dbReference type="GO" id="GO:0003677">
    <property type="term" value="F:DNA binding"/>
    <property type="evidence" value="ECO:0007669"/>
    <property type="project" value="UniProtKB-KW"/>
</dbReference>
<dbReference type="SMART" id="SM00484">
    <property type="entry name" value="XPGI"/>
    <property type="match status" value="1"/>
</dbReference>
<dbReference type="InterPro" id="IPR008918">
    <property type="entry name" value="HhH2"/>
</dbReference>
<feature type="region of interest" description="Disordered" evidence="14">
    <location>
        <begin position="620"/>
        <end position="672"/>
    </location>
</feature>
<keyword evidence="5" id="KW-0479">Metal-binding</keyword>
<dbReference type="GO" id="GO:0006281">
    <property type="term" value="P:DNA repair"/>
    <property type="evidence" value="ECO:0007669"/>
    <property type="project" value="UniProtKB-KW"/>
</dbReference>
<reference evidence="18" key="1">
    <citation type="journal article" date="2017" name="Genome Biol.">
        <title>Comparative genomics reveals high biological diversity and specific adaptations in the industrially and medically important fungal genus Aspergillus.</title>
        <authorList>
            <person name="de Vries R.P."/>
            <person name="Riley R."/>
            <person name="Wiebenga A."/>
            <person name="Aguilar-Osorio G."/>
            <person name="Amillis S."/>
            <person name="Uchima C.A."/>
            <person name="Anderluh G."/>
            <person name="Asadollahi M."/>
            <person name="Askin M."/>
            <person name="Barry K."/>
            <person name="Battaglia E."/>
            <person name="Bayram O."/>
            <person name="Benocci T."/>
            <person name="Braus-Stromeyer S.A."/>
            <person name="Caldana C."/>
            <person name="Canovas D."/>
            <person name="Cerqueira G.C."/>
            <person name="Chen F."/>
            <person name="Chen W."/>
            <person name="Choi C."/>
            <person name="Clum A."/>
            <person name="Dos Santos R.A."/>
            <person name="Damasio A.R."/>
            <person name="Diallinas G."/>
            <person name="Emri T."/>
            <person name="Fekete E."/>
            <person name="Flipphi M."/>
            <person name="Freyberg S."/>
            <person name="Gallo A."/>
            <person name="Gournas C."/>
            <person name="Habgood R."/>
            <person name="Hainaut M."/>
            <person name="Harispe M.L."/>
            <person name="Henrissat B."/>
            <person name="Hilden K.S."/>
            <person name="Hope R."/>
            <person name="Hossain A."/>
            <person name="Karabika E."/>
            <person name="Karaffa L."/>
            <person name="Karanyi Z."/>
            <person name="Krasevec N."/>
            <person name="Kuo A."/>
            <person name="Kusch H."/>
            <person name="LaButti K."/>
            <person name="Lagendijk E.L."/>
            <person name="Lapidus A."/>
            <person name="Levasseur A."/>
            <person name="Lindquist E."/>
            <person name="Lipzen A."/>
            <person name="Logrieco A.F."/>
            <person name="MacCabe A."/>
            <person name="Maekelae M.R."/>
            <person name="Malavazi I."/>
            <person name="Melin P."/>
            <person name="Meyer V."/>
            <person name="Mielnichuk N."/>
            <person name="Miskei M."/>
            <person name="Molnar A.P."/>
            <person name="Mule G."/>
            <person name="Ngan C.Y."/>
            <person name="Orejas M."/>
            <person name="Orosz E."/>
            <person name="Ouedraogo J.P."/>
            <person name="Overkamp K.M."/>
            <person name="Park H.-S."/>
            <person name="Perrone G."/>
            <person name="Piumi F."/>
            <person name="Punt P.J."/>
            <person name="Ram A.F."/>
            <person name="Ramon A."/>
            <person name="Rauscher S."/>
            <person name="Record E."/>
            <person name="Riano-Pachon D.M."/>
            <person name="Robert V."/>
            <person name="Roehrig J."/>
            <person name="Ruller R."/>
            <person name="Salamov A."/>
            <person name="Salih N.S."/>
            <person name="Samson R.A."/>
            <person name="Sandor E."/>
            <person name="Sanguinetti M."/>
            <person name="Schuetze T."/>
            <person name="Sepcic K."/>
            <person name="Shelest E."/>
            <person name="Sherlock G."/>
            <person name="Sophianopoulou V."/>
            <person name="Squina F.M."/>
            <person name="Sun H."/>
            <person name="Susca A."/>
            <person name="Todd R.B."/>
            <person name="Tsang A."/>
            <person name="Unkles S.E."/>
            <person name="van de Wiele N."/>
            <person name="van Rossen-Uffink D."/>
            <person name="Oliveira J.V."/>
            <person name="Vesth T.C."/>
            <person name="Visser J."/>
            <person name="Yu J.-H."/>
            <person name="Zhou M."/>
            <person name="Andersen M.R."/>
            <person name="Archer D.B."/>
            <person name="Baker S.E."/>
            <person name="Benoit I."/>
            <person name="Brakhage A.A."/>
            <person name="Braus G.H."/>
            <person name="Fischer R."/>
            <person name="Frisvad J.C."/>
            <person name="Goldman G.H."/>
            <person name="Houbraken J."/>
            <person name="Oakley B."/>
            <person name="Pocsi I."/>
            <person name="Scazzocchio C."/>
            <person name="Seiboth B."/>
            <person name="vanKuyk P.A."/>
            <person name="Wortman J."/>
            <person name="Dyer P.S."/>
            <person name="Grigoriev I.V."/>
        </authorList>
    </citation>
    <scope>NUCLEOTIDE SEQUENCE [LARGE SCALE GENOMIC DNA]</scope>
    <source>
        <strain evidence="18">ITEM 5010</strain>
    </source>
</reference>
<dbReference type="SMART" id="SM00279">
    <property type="entry name" value="HhH2"/>
    <property type="match status" value="1"/>
</dbReference>
<dbReference type="GO" id="GO:0017108">
    <property type="term" value="F:5'-flap endonuclease activity"/>
    <property type="evidence" value="ECO:0007669"/>
    <property type="project" value="TreeGrafter"/>
</dbReference>
<keyword evidence="6" id="KW-0227">DNA damage</keyword>
<dbReference type="FunFam" id="1.10.150.20:FF:000011">
    <property type="entry name" value="exonuclease 1"/>
    <property type="match status" value="1"/>
</dbReference>
<keyword evidence="18" id="KW-1185">Reference proteome</keyword>
<evidence type="ECO:0000259" key="15">
    <source>
        <dbReference type="SMART" id="SM00484"/>
    </source>
</evidence>
<keyword evidence="4" id="KW-0540">Nuclease</keyword>
<dbReference type="CDD" id="cd09857">
    <property type="entry name" value="PIN_EXO1"/>
    <property type="match status" value="1"/>
</dbReference>
<keyword evidence="12" id="KW-0234">DNA repair</keyword>
<dbReference type="PROSITE" id="PS00841">
    <property type="entry name" value="XPG_1"/>
    <property type="match status" value="1"/>
</dbReference>
<feature type="compositionally biased region" description="Low complexity" evidence="14">
    <location>
        <begin position="540"/>
        <end position="553"/>
    </location>
</feature>
<evidence type="ECO:0000256" key="14">
    <source>
        <dbReference type="SAM" id="MobiDB-lite"/>
    </source>
</evidence>
<evidence type="ECO:0000259" key="16">
    <source>
        <dbReference type="SMART" id="SM00485"/>
    </source>
</evidence>
<evidence type="ECO:0000256" key="2">
    <source>
        <dbReference type="ARBA" id="ARBA00004123"/>
    </source>
</evidence>
<keyword evidence="13" id="KW-0539">Nucleus</keyword>
<accession>A0A1R3RQG5</accession>
<dbReference type="SUPFAM" id="SSF88723">
    <property type="entry name" value="PIN domain-like"/>
    <property type="match status" value="1"/>
</dbReference>
<dbReference type="VEuPathDB" id="FungiDB:ASPCADRAFT_145449"/>
<comment type="subcellular location">
    <subcellularLocation>
        <location evidence="2">Nucleus</location>
    </subcellularLocation>
</comment>
<dbReference type="OMA" id="DCRSRFF"/>
<feature type="compositionally biased region" description="Polar residues" evidence="14">
    <location>
        <begin position="389"/>
        <end position="410"/>
    </location>
</feature>
<dbReference type="STRING" id="602072.A0A1R3RQG5"/>
<evidence type="ECO:0000256" key="12">
    <source>
        <dbReference type="ARBA" id="ARBA00023204"/>
    </source>
</evidence>
<keyword evidence="7" id="KW-0378">Hydrolase</keyword>
<feature type="domain" description="XPG N-terminal" evidence="16">
    <location>
        <begin position="1"/>
        <end position="99"/>
    </location>
</feature>
<keyword evidence="8" id="KW-0269">Exonuclease</keyword>
<evidence type="ECO:0000256" key="1">
    <source>
        <dbReference type="ARBA" id="ARBA00001946"/>
    </source>
</evidence>
<dbReference type="Gene3D" id="3.40.50.1010">
    <property type="entry name" value="5'-nuclease"/>
    <property type="match status" value="1"/>
</dbReference>
<dbReference type="InterPro" id="IPR006084">
    <property type="entry name" value="XPG/Rad2"/>
</dbReference>
<evidence type="ECO:0000256" key="6">
    <source>
        <dbReference type="ARBA" id="ARBA00022763"/>
    </source>
</evidence>
<evidence type="ECO:0000256" key="9">
    <source>
        <dbReference type="ARBA" id="ARBA00022842"/>
    </source>
</evidence>
<dbReference type="OrthoDB" id="26491at2759"/>
<dbReference type="AlphaFoldDB" id="A0A1R3RQG5"/>
<evidence type="ECO:0000256" key="3">
    <source>
        <dbReference type="ARBA" id="ARBA00010563"/>
    </source>
</evidence>
<dbReference type="SMART" id="SM00485">
    <property type="entry name" value="XPGN"/>
    <property type="match status" value="1"/>
</dbReference>
<dbReference type="InterPro" id="IPR036279">
    <property type="entry name" value="5-3_exonuclease_C_sf"/>
</dbReference>
<keyword evidence="10" id="KW-0267">Excision nuclease</keyword>
<keyword evidence="9" id="KW-0460">Magnesium</keyword>
<dbReference type="InterPro" id="IPR006085">
    <property type="entry name" value="XPG_DNA_repair_N"/>
</dbReference>
<dbReference type="PANTHER" id="PTHR11081:SF65">
    <property type="entry name" value="DNA DAMAGE-INDUCIBLE PROTEIN DIN7-RELATED"/>
    <property type="match status" value="1"/>
</dbReference>
<evidence type="ECO:0000256" key="11">
    <source>
        <dbReference type="ARBA" id="ARBA00023125"/>
    </source>
</evidence>
<dbReference type="InterPro" id="IPR019974">
    <property type="entry name" value="XPG_CS"/>
</dbReference>
<dbReference type="Pfam" id="PF00867">
    <property type="entry name" value="XPG_I"/>
    <property type="match status" value="1"/>
</dbReference>
<feature type="region of interest" description="Disordered" evidence="14">
    <location>
        <begin position="526"/>
        <end position="581"/>
    </location>
</feature>
<sequence>MGIKGLHGLLKSIQKPCHLKKFKGQTLGVDAYGWLHRGTVACAVDLVLGRPSRKHLDFVLNRVRMLIYFGVTPYLVFDGDELPSKLGTEVERQKRRQESKALGLELQRKGRTAEAYQELQKAVDVTPLMARELIEELKKMGVQYVVAPYEADAQLAYLEQQGIITGIISEDSDLLVFGAKRLLSKLDQHGDCIEINRADFSACREVSLIGWTDDDFRRMCILSGCDYLPNIARLGLKTAYRSIRKYKNVERALRMLQFEGQYHVPSDYLDNFRQAELTFLYQRVFCPKAGKLVTLTALGSDTKLEDLTFIGDDVEPETAVGVARGDLDPTTKEPLVLKPTVTNKLADKRLTNTLSRRQTLGSSAELKSNKPISSFFTPKRVPLAELDPNSLTPSPSQQRLLQRHANSSWDSVPAPSPTGFVRSASSVGSSSRPSSPLVRSVERNSFLAHASRPSNLQPGKRQRLCSDADETSLPSMPDCRSRFFSGTLDDSSPSAQKITRTKKARKSTMDVFSDDSAEDLMSQLPDPVQTTQAPKDQIHTTTDTNASTADDGALSQPATVTSKSGPEVGEAQNQEEQPPTANQAFELSSKPVSLGSNPSPLRRQPSALLSKYVFQAGNACISPRKDGPGGKDSQPESLNESKSTPSVGYGSSRTPPRRQRTTPLQRLGQGALARSRSLNCVSLTAFGTSKRPMKNPVIEERELHSAHALTAPSQGSEDMIIPDSEDDEDEEVRTQEPPVSFDVRRFSFMGK</sequence>
<evidence type="ECO:0000313" key="18">
    <source>
        <dbReference type="Proteomes" id="UP000188318"/>
    </source>
</evidence>
<feature type="compositionally biased region" description="Polar residues" evidence="14">
    <location>
        <begin position="571"/>
        <end position="581"/>
    </location>
</feature>
<dbReference type="Gene3D" id="1.10.150.20">
    <property type="entry name" value="5' to 3' exonuclease, C-terminal subdomain"/>
    <property type="match status" value="1"/>
</dbReference>
<dbReference type="InterPro" id="IPR006086">
    <property type="entry name" value="XPG-I_dom"/>
</dbReference>
<comment type="similarity">
    <text evidence="3">Belongs to the XPG/RAD2 endonuclease family. EXO1 subfamily.</text>
</comment>
<dbReference type="InterPro" id="IPR037315">
    <property type="entry name" value="EXO1_H3TH"/>
</dbReference>
<comment type="cofactor">
    <cofactor evidence="1">
        <name>Mg(2+)</name>
        <dbReference type="ChEBI" id="CHEBI:18420"/>
    </cofactor>
</comment>
<evidence type="ECO:0000313" key="17">
    <source>
        <dbReference type="EMBL" id="OOF96709.1"/>
    </source>
</evidence>
<dbReference type="CDD" id="cd09908">
    <property type="entry name" value="H3TH_EXO1"/>
    <property type="match status" value="1"/>
</dbReference>
<dbReference type="FunFam" id="3.40.50.1010:FF:000002">
    <property type="entry name" value="Exonuclease 1, putative"/>
    <property type="match status" value="1"/>
</dbReference>
<feature type="region of interest" description="Disordered" evidence="14">
    <location>
        <begin position="710"/>
        <end position="739"/>
    </location>
</feature>
<evidence type="ECO:0000256" key="7">
    <source>
        <dbReference type="ARBA" id="ARBA00022801"/>
    </source>
</evidence>
<gene>
    <name evidence="17" type="ORF">ASPCADRAFT_145449</name>
</gene>
<dbReference type="InterPro" id="IPR029060">
    <property type="entry name" value="PIN-like_dom_sf"/>
</dbReference>
<dbReference type="PANTHER" id="PTHR11081">
    <property type="entry name" value="FLAP ENDONUCLEASE FAMILY MEMBER"/>
    <property type="match status" value="1"/>
</dbReference>
<dbReference type="Proteomes" id="UP000188318">
    <property type="component" value="Unassembled WGS sequence"/>
</dbReference>
<dbReference type="GO" id="GO:0046872">
    <property type="term" value="F:metal ion binding"/>
    <property type="evidence" value="ECO:0007669"/>
    <property type="project" value="UniProtKB-KW"/>
</dbReference>
<evidence type="ECO:0000256" key="5">
    <source>
        <dbReference type="ARBA" id="ARBA00022723"/>
    </source>
</evidence>
<organism evidence="17 18">
    <name type="scientific">Aspergillus carbonarius (strain ITEM 5010)</name>
    <dbReference type="NCBI Taxonomy" id="602072"/>
    <lineage>
        <taxon>Eukaryota</taxon>
        <taxon>Fungi</taxon>
        <taxon>Dikarya</taxon>
        <taxon>Ascomycota</taxon>
        <taxon>Pezizomycotina</taxon>
        <taxon>Eurotiomycetes</taxon>
        <taxon>Eurotiomycetidae</taxon>
        <taxon>Eurotiales</taxon>
        <taxon>Aspergillaceae</taxon>
        <taxon>Aspergillus</taxon>
        <taxon>Aspergillus subgen. Circumdati</taxon>
    </lineage>
</organism>
<protein>
    <submittedName>
        <fullName evidence="17">Uncharacterized protein</fullName>
    </submittedName>
</protein>
<feature type="domain" description="XPG-I" evidence="15">
    <location>
        <begin position="138"/>
        <end position="208"/>
    </location>
</feature>
<evidence type="ECO:0000256" key="13">
    <source>
        <dbReference type="ARBA" id="ARBA00023242"/>
    </source>
</evidence>
<dbReference type="GO" id="GO:0005634">
    <property type="term" value="C:nucleus"/>
    <property type="evidence" value="ECO:0007669"/>
    <property type="project" value="UniProtKB-SubCell"/>
</dbReference>
<feature type="compositionally biased region" description="Polar residues" evidence="14">
    <location>
        <begin position="635"/>
        <end position="652"/>
    </location>
</feature>
<feature type="compositionally biased region" description="Low complexity" evidence="14">
    <location>
        <begin position="421"/>
        <end position="439"/>
    </location>
</feature>
<evidence type="ECO:0000256" key="10">
    <source>
        <dbReference type="ARBA" id="ARBA00022881"/>
    </source>
</evidence>
<dbReference type="EMBL" id="KV907498">
    <property type="protein sequence ID" value="OOF96709.1"/>
    <property type="molecule type" value="Genomic_DNA"/>
</dbReference>
<dbReference type="Pfam" id="PF00752">
    <property type="entry name" value="XPG_N"/>
    <property type="match status" value="1"/>
</dbReference>
<dbReference type="PRINTS" id="PR00853">
    <property type="entry name" value="XPGRADSUPER"/>
</dbReference>